<feature type="region of interest" description="Disordered" evidence="1">
    <location>
        <begin position="438"/>
        <end position="463"/>
    </location>
</feature>
<reference evidence="2" key="1">
    <citation type="journal article" date="2023" name="G3 (Bethesda)">
        <title>Whole genome assembly and annotation of the endangered Caribbean coral Acropora cervicornis.</title>
        <authorList>
            <person name="Selwyn J.D."/>
            <person name="Vollmer S.V."/>
        </authorList>
    </citation>
    <scope>NUCLEOTIDE SEQUENCE</scope>
    <source>
        <strain evidence="2">K2</strain>
    </source>
</reference>
<name>A0AAD9Q2Q2_ACRCE</name>
<accession>A0AAD9Q2Q2</accession>
<feature type="compositionally biased region" description="Polar residues" evidence="1">
    <location>
        <begin position="449"/>
        <end position="463"/>
    </location>
</feature>
<reference evidence="2" key="2">
    <citation type="journal article" date="2023" name="Science">
        <title>Genomic signatures of disease resistance in endangered staghorn corals.</title>
        <authorList>
            <person name="Vollmer S.V."/>
            <person name="Selwyn J.D."/>
            <person name="Despard B.A."/>
            <person name="Roesel C.L."/>
        </authorList>
    </citation>
    <scope>NUCLEOTIDE SEQUENCE</scope>
    <source>
        <strain evidence="2">K2</strain>
    </source>
</reference>
<evidence type="ECO:0000256" key="1">
    <source>
        <dbReference type="SAM" id="MobiDB-lite"/>
    </source>
</evidence>
<gene>
    <name evidence="2" type="ORF">P5673_025140</name>
</gene>
<dbReference type="EMBL" id="JARQWQ010000076">
    <property type="protein sequence ID" value="KAK2553643.1"/>
    <property type="molecule type" value="Genomic_DNA"/>
</dbReference>
<organism evidence="2 3">
    <name type="scientific">Acropora cervicornis</name>
    <name type="common">Staghorn coral</name>
    <dbReference type="NCBI Taxonomy" id="6130"/>
    <lineage>
        <taxon>Eukaryota</taxon>
        <taxon>Metazoa</taxon>
        <taxon>Cnidaria</taxon>
        <taxon>Anthozoa</taxon>
        <taxon>Hexacorallia</taxon>
        <taxon>Scleractinia</taxon>
        <taxon>Astrocoeniina</taxon>
        <taxon>Acroporidae</taxon>
        <taxon>Acropora</taxon>
    </lineage>
</organism>
<dbReference type="Proteomes" id="UP001249851">
    <property type="component" value="Unassembled WGS sequence"/>
</dbReference>
<dbReference type="AlphaFoldDB" id="A0AAD9Q2Q2"/>
<evidence type="ECO:0000313" key="3">
    <source>
        <dbReference type="Proteomes" id="UP001249851"/>
    </source>
</evidence>
<comment type="caution">
    <text evidence="2">The sequence shown here is derived from an EMBL/GenBank/DDBJ whole genome shotgun (WGS) entry which is preliminary data.</text>
</comment>
<protein>
    <submittedName>
        <fullName evidence="2">Uncharacterized protein</fullName>
    </submittedName>
</protein>
<keyword evidence="3" id="KW-1185">Reference proteome</keyword>
<proteinExistence type="predicted"/>
<evidence type="ECO:0000313" key="2">
    <source>
        <dbReference type="EMBL" id="KAK2553643.1"/>
    </source>
</evidence>
<sequence length="463" mass="51781">MVKVCLGTGVFWYAGNKTSVLNKTKTAGELTTFLMDTFFSKETMAMSNMNGGGKKGYQQLNPTIVNVLKVSALCVNFFQYVERFSEKDDALQQGACVSLSGTENQQVVSALKNRAIGEYLSSLLDRSCGKKSWLKKESNLPLSVKECKKSGTVFEQRLVMLDELGQKRMEYQFSTSTGIQGGKVQSGEGVSRAPAIASNQQLRICCRSGGRYVIVDDRRQQRTMRCGTEKSKHRAKNHRTAESICYDDACHLEKFAQNPVRSSLTVISDRLAKMEMRAHRTEDEKSFPVRKAATDVTVKRVAVEKHMAHNESLRTESAKMKTKWILLYPDLDVDFYSPGTKDCFSVERYKESIGKPYNRVNLYLCRKPAINSEDTDTEQGDLEKSSLYTQPGQVESSVSSSETLATAAWEMHMASTSAASEMEGTDTYSTYCEVMDELPEEQDPEIQEAISQSARASLTNENE</sequence>
<feature type="non-terminal residue" evidence="2">
    <location>
        <position position="1"/>
    </location>
</feature>